<feature type="region of interest" description="Disordered" evidence="1">
    <location>
        <begin position="111"/>
        <end position="130"/>
    </location>
</feature>
<sequence>MEVYLIKLLAVFFALSVTKADDYDLLESILSEDSKEDNHDYSVSWHRGDEGANADSVFNSEIMVGILDFFVAGTKALIRNMTNTLTRLEELLMVITRQKKEDYLTSEELSSFAESDHDEYTPSEGNDDSKLQDENLNALVLWTFLGAISCGYIQEYSFQQSQKSQYGYLQNLLNIPHAKYVTPLAHENDNSEAYKVDQKLIEDAQRVCHKLGTYLQEHILGLDHNASLITEESSKKFLEEEFSKKIYKRSKYYRNIKRMKRSIKILRQMIS</sequence>
<accession>A0A0N5AKW9</accession>
<evidence type="ECO:0000256" key="2">
    <source>
        <dbReference type="SAM" id="SignalP"/>
    </source>
</evidence>
<protein>
    <submittedName>
        <fullName evidence="4">Secreted protein</fullName>
    </submittedName>
</protein>
<name>A0A0N5AKW9_9BILA</name>
<feature type="signal peptide" evidence="2">
    <location>
        <begin position="1"/>
        <end position="20"/>
    </location>
</feature>
<feature type="chain" id="PRO_5005893169" evidence="2">
    <location>
        <begin position="21"/>
        <end position="271"/>
    </location>
</feature>
<evidence type="ECO:0000313" key="4">
    <source>
        <dbReference type="WBParaSite" id="SMUV_0000515701-mRNA-1"/>
    </source>
</evidence>
<keyword evidence="2" id="KW-0732">Signal</keyword>
<organism evidence="3 4">
    <name type="scientific">Syphacia muris</name>
    <dbReference type="NCBI Taxonomy" id="451379"/>
    <lineage>
        <taxon>Eukaryota</taxon>
        <taxon>Metazoa</taxon>
        <taxon>Ecdysozoa</taxon>
        <taxon>Nematoda</taxon>
        <taxon>Chromadorea</taxon>
        <taxon>Rhabditida</taxon>
        <taxon>Spirurina</taxon>
        <taxon>Oxyuridomorpha</taxon>
        <taxon>Oxyuroidea</taxon>
        <taxon>Oxyuridae</taxon>
        <taxon>Syphacia</taxon>
    </lineage>
</organism>
<dbReference type="WBParaSite" id="SMUV_0000515701-mRNA-1">
    <property type="protein sequence ID" value="SMUV_0000515701-mRNA-1"/>
    <property type="gene ID" value="SMUV_0000515701"/>
</dbReference>
<evidence type="ECO:0000256" key="1">
    <source>
        <dbReference type="SAM" id="MobiDB-lite"/>
    </source>
</evidence>
<keyword evidence="3" id="KW-1185">Reference proteome</keyword>
<dbReference type="AlphaFoldDB" id="A0A0N5AKW9"/>
<reference evidence="4" key="1">
    <citation type="submission" date="2017-02" db="UniProtKB">
        <authorList>
            <consortium name="WormBaseParasite"/>
        </authorList>
    </citation>
    <scope>IDENTIFICATION</scope>
</reference>
<evidence type="ECO:0000313" key="3">
    <source>
        <dbReference type="Proteomes" id="UP000046393"/>
    </source>
</evidence>
<proteinExistence type="predicted"/>
<dbReference type="Proteomes" id="UP000046393">
    <property type="component" value="Unplaced"/>
</dbReference>